<proteinExistence type="predicted"/>
<evidence type="ECO:0000259" key="5">
    <source>
        <dbReference type="PROSITE" id="PS50043"/>
    </source>
</evidence>
<keyword evidence="2" id="KW-0238">DNA-binding</keyword>
<accession>A0ABP3P6G1</accession>
<dbReference type="Proteomes" id="UP001499951">
    <property type="component" value="Unassembled WGS sequence"/>
</dbReference>
<reference evidence="8" key="1">
    <citation type="journal article" date="2019" name="Int. J. Syst. Evol. Microbiol.">
        <title>The Global Catalogue of Microorganisms (GCM) 10K type strain sequencing project: providing services to taxonomists for standard genome sequencing and annotation.</title>
        <authorList>
            <consortium name="The Broad Institute Genomics Platform"/>
            <consortium name="The Broad Institute Genome Sequencing Center for Infectious Disease"/>
            <person name="Wu L."/>
            <person name="Ma J."/>
        </authorList>
    </citation>
    <scope>NUCLEOTIDE SEQUENCE [LARGE SCALE GENOMIC DNA]</scope>
    <source>
        <strain evidence="8">JCM 15089</strain>
    </source>
</reference>
<evidence type="ECO:0000259" key="6">
    <source>
        <dbReference type="PROSITE" id="PS50110"/>
    </source>
</evidence>
<feature type="modified residue" description="4-aspartylphosphate" evidence="4">
    <location>
        <position position="34"/>
    </location>
</feature>
<keyword evidence="1" id="KW-0805">Transcription regulation</keyword>
<keyword evidence="4" id="KW-0597">Phosphoprotein</keyword>
<protein>
    <submittedName>
        <fullName evidence="7">Response regulator FixJ</fullName>
    </submittedName>
</protein>
<dbReference type="Gene3D" id="3.40.50.2300">
    <property type="match status" value="1"/>
</dbReference>
<sequence>MILLEKERISVQSYETVAEFRARSETQPDCLLVDLAGLGAAMADILRVLEKRNGRTTPVIVIGPTSVGAAVQYMKAGASDCLPKPLNETALIECVRRMSAIGQANRRKAAHIAAAKAKLELLTEREKQVLDLMISGRTNQAVGDELKISGRTAEHYRERIKTKFEAKHLVEILYTAMIAMQSVTHETGNQREPVAKSNKARFRRHYRGIRTAACTHFPEQAA</sequence>
<dbReference type="PANTHER" id="PTHR44688:SF16">
    <property type="entry name" value="DNA-BINDING TRANSCRIPTIONAL ACTIVATOR DEVR_DOSR"/>
    <property type="match status" value="1"/>
</dbReference>
<keyword evidence="3" id="KW-0804">Transcription</keyword>
<dbReference type="InterPro" id="IPR011006">
    <property type="entry name" value="CheY-like_superfamily"/>
</dbReference>
<dbReference type="SUPFAM" id="SSF52172">
    <property type="entry name" value="CheY-like"/>
    <property type="match status" value="1"/>
</dbReference>
<evidence type="ECO:0000256" key="2">
    <source>
        <dbReference type="ARBA" id="ARBA00023125"/>
    </source>
</evidence>
<dbReference type="InterPro" id="IPR000792">
    <property type="entry name" value="Tscrpt_reg_LuxR_C"/>
</dbReference>
<dbReference type="InterPro" id="IPR036388">
    <property type="entry name" value="WH-like_DNA-bd_sf"/>
</dbReference>
<evidence type="ECO:0000256" key="3">
    <source>
        <dbReference type="ARBA" id="ARBA00023163"/>
    </source>
</evidence>
<evidence type="ECO:0000256" key="1">
    <source>
        <dbReference type="ARBA" id="ARBA00023015"/>
    </source>
</evidence>
<dbReference type="SMART" id="SM00421">
    <property type="entry name" value="HTH_LUXR"/>
    <property type="match status" value="1"/>
</dbReference>
<dbReference type="Gene3D" id="1.10.10.10">
    <property type="entry name" value="Winged helix-like DNA-binding domain superfamily/Winged helix DNA-binding domain"/>
    <property type="match status" value="1"/>
</dbReference>
<dbReference type="PROSITE" id="PS50110">
    <property type="entry name" value="RESPONSE_REGULATORY"/>
    <property type="match status" value="1"/>
</dbReference>
<feature type="domain" description="Response regulatory" evidence="6">
    <location>
        <begin position="1"/>
        <end position="99"/>
    </location>
</feature>
<dbReference type="PANTHER" id="PTHR44688">
    <property type="entry name" value="DNA-BINDING TRANSCRIPTIONAL ACTIVATOR DEVR_DOSR"/>
    <property type="match status" value="1"/>
</dbReference>
<dbReference type="Pfam" id="PF00072">
    <property type="entry name" value="Response_reg"/>
    <property type="match status" value="1"/>
</dbReference>
<evidence type="ECO:0000256" key="4">
    <source>
        <dbReference type="PROSITE-ProRule" id="PRU00169"/>
    </source>
</evidence>
<evidence type="ECO:0000313" key="8">
    <source>
        <dbReference type="Proteomes" id="UP001499951"/>
    </source>
</evidence>
<dbReference type="PROSITE" id="PS50043">
    <property type="entry name" value="HTH_LUXR_2"/>
    <property type="match status" value="1"/>
</dbReference>
<organism evidence="7 8">
    <name type="scientific">Rhizomicrobium electricum</name>
    <dbReference type="NCBI Taxonomy" id="480070"/>
    <lineage>
        <taxon>Bacteria</taxon>
        <taxon>Pseudomonadati</taxon>
        <taxon>Pseudomonadota</taxon>
        <taxon>Alphaproteobacteria</taxon>
        <taxon>Micropepsales</taxon>
        <taxon>Micropepsaceae</taxon>
        <taxon>Rhizomicrobium</taxon>
    </lineage>
</organism>
<evidence type="ECO:0000313" key="7">
    <source>
        <dbReference type="EMBL" id="GAA0561271.1"/>
    </source>
</evidence>
<gene>
    <name evidence="7" type="primary">fixJ_1</name>
    <name evidence="7" type="ORF">GCM10008942_07110</name>
</gene>
<name>A0ABP3P6G1_9PROT</name>
<dbReference type="InterPro" id="IPR016032">
    <property type="entry name" value="Sig_transdc_resp-reg_C-effctor"/>
</dbReference>
<dbReference type="SUPFAM" id="SSF46894">
    <property type="entry name" value="C-terminal effector domain of the bipartite response regulators"/>
    <property type="match status" value="1"/>
</dbReference>
<dbReference type="PRINTS" id="PR00038">
    <property type="entry name" value="HTHLUXR"/>
</dbReference>
<keyword evidence="8" id="KW-1185">Reference proteome</keyword>
<comment type="caution">
    <text evidence="7">The sequence shown here is derived from an EMBL/GenBank/DDBJ whole genome shotgun (WGS) entry which is preliminary data.</text>
</comment>
<dbReference type="Pfam" id="PF00196">
    <property type="entry name" value="GerE"/>
    <property type="match status" value="1"/>
</dbReference>
<feature type="domain" description="HTH luxR-type" evidence="5">
    <location>
        <begin position="115"/>
        <end position="181"/>
    </location>
</feature>
<dbReference type="EMBL" id="BAAADD010000002">
    <property type="protein sequence ID" value="GAA0561271.1"/>
    <property type="molecule type" value="Genomic_DNA"/>
</dbReference>
<dbReference type="InterPro" id="IPR001789">
    <property type="entry name" value="Sig_transdc_resp-reg_receiver"/>
</dbReference>